<dbReference type="InterPro" id="IPR007403">
    <property type="entry name" value="DUF456"/>
</dbReference>
<keyword evidence="1" id="KW-1133">Transmembrane helix</keyword>
<dbReference type="PANTHER" id="PTHR39165:SF1">
    <property type="entry name" value="DUF456 DOMAIN-CONTAINING PROTEIN"/>
    <property type="match status" value="1"/>
</dbReference>
<dbReference type="Proteomes" id="UP000824755">
    <property type="component" value="Chromosome"/>
</dbReference>
<proteinExistence type="predicted"/>
<evidence type="ECO:0000256" key="1">
    <source>
        <dbReference type="SAM" id="Phobius"/>
    </source>
</evidence>
<feature type="transmembrane region" description="Helical" evidence="1">
    <location>
        <begin position="84"/>
        <end position="114"/>
    </location>
</feature>
<keyword evidence="3" id="KW-1185">Reference proteome</keyword>
<feature type="transmembrane region" description="Helical" evidence="1">
    <location>
        <begin position="134"/>
        <end position="165"/>
    </location>
</feature>
<feature type="transmembrane region" description="Helical" evidence="1">
    <location>
        <begin position="12"/>
        <end position="43"/>
    </location>
</feature>
<gene>
    <name evidence="2" type="ORF">H8L67_06920</name>
</gene>
<keyword evidence="1" id="KW-0812">Transmembrane</keyword>
<sequence length="166" mass="16921">MDMQHLYFAGAAVLILIGIAGTLLPAIPGLPLVFIGLLLAAWANHFERVGAITLVVLAFLTVISLVVDYWASAKGAERTGASRLAVLGAAIGTLATFVLGPIGLFVGPFIGAAIGEIIHRRSLAGGDLGAATKIGVGATLGAIFGIVLKLGIAFLMLGLFALAWFA</sequence>
<feature type="transmembrane region" description="Helical" evidence="1">
    <location>
        <begin position="49"/>
        <end position="72"/>
    </location>
</feature>
<dbReference type="Pfam" id="PF04306">
    <property type="entry name" value="DUF456"/>
    <property type="match status" value="1"/>
</dbReference>
<dbReference type="RefSeq" id="WP_220379123.1">
    <property type="nucleotide sequence ID" value="NZ_CP080544.1"/>
</dbReference>
<dbReference type="EMBL" id="CP080544">
    <property type="protein sequence ID" value="QYR52337.1"/>
    <property type="molecule type" value="Genomic_DNA"/>
</dbReference>
<dbReference type="PANTHER" id="PTHR39165">
    <property type="entry name" value="IG HYPOTHETICAL 17883"/>
    <property type="match status" value="1"/>
</dbReference>
<reference evidence="2 3" key="1">
    <citation type="submission" date="2021-08" db="EMBL/GenBank/DDBJ databases">
        <title>Lysobacter sp. strain CJ11 Genome sequencing and assembly.</title>
        <authorList>
            <person name="Kim I."/>
        </authorList>
    </citation>
    <scope>NUCLEOTIDE SEQUENCE [LARGE SCALE GENOMIC DNA]</scope>
    <source>
        <strain evidence="2 3">CJ11</strain>
    </source>
</reference>
<evidence type="ECO:0000313" key="2">
    <source>
        <dbReference type="EMBL" id="QYR52337.1"/>
    </source>
</evidence>
<name>A0ABX8WMJ9_9GAMM</name>
<evidence type="ECO:0000313" key="3">
    <source>
        <dbReference type="Proteomes" id="UP000824755"/>
    </source>
</evidence>
<organism evidence="2 3">
    <name type="scientific">Lysobacter soyae</name>
    <dbReference type="NCBI Taxonomy" id="2764185"/>
    <lineage>
        <taxon>Bacteria</taxon>
        <taxon>Pseudomonadati</taxon>
        <taxon>Pseudomonadota</taxon>
        <taxon>Gammaproteobacteria</taxon>
        <taxon>Lysobacterales</taxon>
        <taxon>Lysobacteraceae</taxon>
        <taxon>Lysobacter</taxon>
    </lineage>
</organism>
<accession>A0ABX8WMJ9</accession>
<keyword evidence="1" id="KW-0472">Membrane</keyword>
<protein>
    <submittedName>
        <fullName evidence="2">DUF456 domain-containing protein</fullName>
    </submittedName>
</protein>